<evidence type="ECO:0000256" key="1">
    <source>
        <dbReference type="ARBA" id="ARBA00004609"/>
    </source>
</evidence>
<evidence type="ECO:0000256" key="8">
    <source>
        <dbReference type="ARBA" id="ARBA00023288"/>
    </source>
</evidence>
<evidence type="ECO:0000256" key="3">
    <source>
        <dbReference type="ARBA" id="ARBA00022622"/>
    </source>
</evidence>
<keyword evidence="13" id="KW-1185">Reference proteome</keyword>
<sequence>MRAAPVLWLAVLLCQERGEPGPVRGGGGGGGGGGGERASASSNCSPPHGPARSLLCYTCPGAPSDSLCPPTQCLRPGICFDSNITTTSSGGESPYKGCAPSCKEAKETLQWIFRMSSLDQLDQLDPSLPKSELQSLTCCEKDLCNRGAQALGPCGGLLLSLAPASLWALL</sequence>
<evidence type="ECO:0000256" key="5">
    <source>
        <dbReference type="ARBA" id="ARBA00023136"/>
    </source>
</evidence>
<dbReference type="GO" id="GO:0095500">
    <property type="term" value="P:acetylcholine receptor signaling pathway"/>
    <property type="evidence" value="ECO:0007669"/>
    <property type="project" value="TreeGrafter"/>
</dbReference>
<dbReference type="SUPFAM" id="SSF57302">
    <property type="entry name" value="Snake toxin-like"/>
    <property type="match status" value="1"/>
</dbReference>
<dbReference type="Pfam" id="PF00021">
    <property type="entry name" value="UPAR_LY6"/>
    <property type="match status" value="1"/>
</dbReference>
<accession>A0A8C0L1Y7</accession>
<reference evidence="12" key="2">
    <citation type="submission" date="2025-09" db="UniProtKB">
        <authorList>
            <consortium name="Ensembl"/>
        </authorList>
    </citation>
    <scope>IDENTIFICATION</scope>
</reference>
<feature type="region of interest" description="Disordered" evidence="9">
    <location>
        <begin position="20"/>
        <end position="46"/>
    </location>
</feature>
<proteinExistence type="predicted"/>
<comment type="subcellular location">
    <subcellularLocation>
        <location evidence="1">Cell membrane</location>
        <topology evidence="1">Lipid-anchor</topology>
        <topology evidence="1">GPI-anchor</topology>
    </subcellularLocation>
</comment>
<feature type="chain" id="PRO_5034594903" evidence="10">
    <location>
        <begin position="19"/>
        <end position="170"/>
    </location>
</feature>
<dbReference type="InterPro" id="IPR016054">
    <property type="entry name" value="LY6_UPA_recep-like"/>
</dbReference>
<dbReference type="Ensembl" id="ENSCAFT00020027297.1">
    <property type="protein sequence ID" value="ENSCAFP00020023625.1"/>
    <property type="gene ID" value="ENSCAFG00020018627.1"/>
</dbReference>
<keyword evidence="2" id="KW-1003">Cell membrane</keyword>
<organism evidence="12 13">
    <name type="scientific">Canis lupus dingo</name>
    <name type="common">dingo</name>
    <dbReference type="NCBI Taxonomy" id="286419"/>
    <lineage>
        <taxon>Eukaryota</taxon>
        <taxon>Metazoa</taxon>
        <taxon>Chordata</taxon>
        <taxon>Craniata</taxon>
        <taxon>Vertebrata</taxon>
        <taxon>Euteleostomi</taxon>
        <taxon>Mammalia</taxon>
        <taxon>Eutheria</taxon>
        <taxon>Laurasiatheria</taxon>
        <taxon>Carnivora</taxon>
        <taxon>Caniformia</taxon>
        <taxon>Canidae</taxon>
        <taxon>Canis</taxon>
    </lineage>
</organism>
<dbReference type="PANTHER" id="PTHR32217">
    <property type="entry name" value="LYMPHOCYTE ANTIGEN 6H"/>
    <property type="match status" value="1"/>
</dbReference>
<dbReference type="InterPro" id="IPR045860">
    <property type="entry name" value="Snake_toxin-like_sf"/>
</dbReference>
<dbReference type="AlphaFoldDB" id="A0A8C0L1Y7"/>
<keyword evidence="3" id="KW-0336">GPI-anchor</keyword>
<dbReference type="InterPro" id="IPR051445">
    <property type="entry name" value="LY6H/LY6L_nAChR_modulators"/>
</dbReference>
<gene>
    <name evidence="12" type="primary">LOC112662371</name>
</gene>
<name>A0A8C0L1Y7_CANLU</name>
<evidence type="ECO:0000313" key="12">
    <source>
        <dbReference type="Ensembl" id="ENSCAFP00020023625.1"/>
    </source>
</evidence>
<dbReference type="GO" id="GO:0098552">
    <property type="term" value="C:side of membrane"/>
    <property type="evidence" value="ECO:0007669"/>
    <property type="project" value="UniProtKB-KW"/>
</dbReference>
<evidence type="ECO:0000313" key="13">
    <source>
        <dbReference type="Proteomes" id="UP000694391"/>
    </source>
</evidence>
<feature type="domain" description="UPAR/Ly6" evidence="11">
    <location>
        <begin position="53"/>
        <end position="146"/>
    </location>
</feature>
<evidence type="ECO:0000256" key="6">
    <source>
        <dbReference type="ARBA" id="ARBA00023157"/>
    </source>
</evidence>
<dbReference type="PANTHER" id="PTHR32217:SF5">
    <property type="entry name" value="LYMPHOCYTE ANTIGEN 6H"/>
    <property type="match status" value="1"/>
</dbReference>
<feature type="compositionally biased region" description="Gly residues" evidence="9">
    <location>
        <begin position="23"/>
        <end position="36"/>
    </location>
</feature>
<keyword evidence="7" id="KW-0325">Glycoprotein</keyword>
<dbReference type="GO" id="GO:0045202">
    <property type="term" value="C:synapse"/>
    <property type="evidence" value="ECO:0007669"/>
    <property type="project" value="GOC"/>
</dbReference>
<evidence type="ECO:0000256" key="10">
    <source>
        <dbReference type="SAM" id="SignalP"/>
    </source>
</evidence>
<evidence type="ECO:0000259" key="11">
    <source>
        <dbReference type="Pfam" id="PF00021"/>
    </source>
</evidence>
<keyword evidence="4 10" id="KW-0732">Signal</keyword>
<feature type="signal peptide" evidence="10">
    <location>
        <begin position="1"/>
        <end position="18"/>
    </location>
</feature>
<keyword evidence="6" id="KW-1015">Disulfide bond</keyword>
<dbReference type="GO" id="GO:0030550">
    <property type="term" value="F:acetylcholine receptor inhibitor activity"/>
    <property type="evidence" value="ECO:0007669"/>
    <property type="project" value="TreeGrafter"/>
</dbReference>
<reference evidence="12" key="1">
    <citation type="submission" date="2025-08" db="UniProtKB">
        <authorList>
            <consortium name="Ensembl"/>
        </authorList>
    </citation>
    <scope>IDENTIFICATION</scope>
</reference>
<evidence type="ECO:0000256" key="2">
    <source>
        <dbReference type="ARBA" id="ARBA00022475"/>
    </source>
</evidence>
<evidence type="ECO:0000256" key="7">
    <source>
        <dbReference type="ARBA" id="ARBA00023180"/>
    </source>
</evidence>
<keyword evidence="5" id="KW-0472">Membrane</keyword>
<dbReference type="GO" id="GO:0005886">
    <property type="term" value="C:plasma membrane"/>
    <property type="evidence" value="ECO:0007669"/>
    <property type="project" value="UniProtKB-SubCell"/>
</dbReference>
<dbReference type="GeneTree" id="ENSGT00940000154560"/>
<protein>
    <submittedName>
        <fullName evidence="12">Lymphocyte antigen 6H-like</fullName>
    </submittedName>
</protein>
<dbReference type="GO" id="GO:0033130">
    <property type="term" value="F:acetylcholine receptor binding"/>
    <property type="evidence" value="ECO:0007669"/>
    <property type="project" value="TreeGrafter"/>
</dbReference>
<evidence type="ECO:0000256" key="4">
    <source>
        <dbReference type="ARBA" id="ARBA00022729"/>
    </source>
</evidence>
<evidence type="ECO:0000256" key="9">
    <source>
        <dbReference type="SAM" id="MobiDB-lite"/>
    </source>
</evidence>
<dbReference type="Proteomes" id="UP000694391">
    <property type="component" value="Unplaced"/>
</dbReference>
<keyword evidence="8" id="KW-0449">Lipoprotein</keyword>